<dbReference type="HOGENOM" id="CLU_3375137_0_0_6"/>
<reference evidence="1 2" key="1">
    <citation type="submission" date="2009-07" db="EMBL/GenBank/DDBJ databases">
        <title>Complete sequence of Pectobacterium carotovorum subsp. carotovorum PC1.</title>
        <authorList>
            <consortium name="US DOE Joint Genome Institute"/>
            <person name="Lucas S."/>
            <person name="Copeland A."/>
            <person name="Lapidus A."/>
            <person name="Glavina del Rio T."/>
            <person name="Tice H."/>
            <person name="Bruce D."/>
            <person name="Goodwin L."/>
            <person name="Pitluck S."/>
            <person name="Munk A.C."/>
            <person name="Brettin T."/>
            <person name="Detter J.C."/>
            <person name="Han C."/>
            <person name="Tapia R."/>
            <person name="Larimer F."/>
            <person name="Land M."/>
            <person name="Hauser L."/>
            <person name="Kyrpides N."/>
            <person name="Mikhailova N."/>
            <person name="Balakrishnan V."/>
            <person name="Glasner J."/>
            <person name="Perna N.T."/>
        </authorList>
    </citation>
    <scope>NUCLEOTIDE SEQUENCE [LARGE SCALE GENOMIC DNA]</scope>
    <source>
        <strain evidence="1 2">PC1</strain>
    </source>
</reference>
<organism evidence="1 2">
    <name type="scientific">Pectobacterium carotovorum subsp. carotovorum (strain PC1)</name>
    <dbReference type="NCBI Taxonomy" id="561230"/>
    <lineage>
        <taxon>Bacteria</taxon>
        <taxon>Pseudomonadati</taxon>
        <taxon>Pseudomonadota</taxon>
        <taxon>Gammaproteobacteria</taxon>
        <taxon>Enterobacterales</taxon>
        <taxon>Pectobacteriaceae</taxon>
        <taxon>Pectobacterium</taxon>
    </lineage>
</organism>
<protein>
    <submittedName>
        <fullName evidence="1">Uncharacterized protein</fullName>
    </submittedName>
</protein>
<dbReference type="STRING" id="561230.PC1_2791"/>
<evidence type="ECO:0000313" key="2">
    <source>
        <dbReference type="Proteomes" id="UP000002736"/>
    </source>
</evidence>
<evidence type="ECO:0000313" key="1">
    <source>
        <dbReference type="EMBL" id="ACT13821.1"/>
    </source>
</evidence>
<dbReference type="AlphaFoldDB" id="C6DA65"/>
<dbReference type="EMBL" id="CP001657">
    <property type="protein sequence ID" value="ACT13821.1"/>
    <property type="molecule type" value="Genomic_DNA"/>
</dbReference>
<dbReference type="KEGG" id="pct:PC1_2791"/>
<dbReference type="Proteomes" id="UP000002736">
    <property type="component" value="Chromosome"/>
</dbReference>
<accession>C6DA65</accession>
<name>C6DA65_PECCP</name>
<gene>
    <name evidence="1" type="ordered locus">PC1_2791</name>
</gene>
<proteinExistence type="predicted"/>
<sequence length="34" mass="3860">MLTRTIFFSAGSKALLPFFCAFLSHCTNFDRKST</sequence>